<comment type="similarity">
    <text evidence="1">Belongs to the TTC38 family.</text>
</comment>
<evidence type="ECO:0000256" key="4">
    <source>
        <dbReference type="ARBA" id="ARBA00022803"/>
    </source>
</evidence>
<dbReference type="InterPro" id="IPR033891">
    <property type="entry name" value="TTC38"/>
</dbReference>
<protein>
    <recommendedName>
        <fullName evidence="2">Tetratricopeptide repeat protein 38</fullName>
    </recommendedName>
</protein>
<name>A0A378JHX3_9GAMM</name>
<dbReference type="InterPro" id="IPR011990">
    <property type="entry name" value="TPR-like_helical_dom_sf"/>
</dbReference>
<keyword evidence="6" id="KW-1185">Reference proteome</keyword>
<evidence type="ECO:0000256" key="3">
    <source>
        <dbReference type="ARBA" id="ARBA00022737"/>
    </source>
</evidence>
<evidence type="ECO:0000313" key="6">
    <source>
        <dbReference type="Proteomes" id="UP000254794"/>
    </source>
</evidence>
<proteinExistence type="inferred from homology"/>
<dbReference type="Proteomes" id="UP000254794">
    <property type="component" value="Unassembled WGS sequence"/>
</dbReference>
<gene>
    <name evidence="5" type="ORF">NCTC13316_00005</name>
</gene>
<sequence length="435" mass="50179">MKTQRGLNVTTKSRHVIEAIDSFNNEILNSGVHADIILKAAQEHHNNLLIQTYAAAFYLYAQEDTATKVALQILKEAEELLYQSNLRERLTYYAIRAWADLNYECAITLLTSIIKQFPRDVLALKFAEWLFYCTGQSYQSGYFLNLCKSCVQQNQHDPAFLSSYSFAQELCGHYTKAKKIAKQAIDLSESNFPWAYHTLAHTYLLEGNIEEGIHCLESLPLINSEILPLLKGHNTWHLALFYLANRNKEKVLELFPYIFGSLPHTVLEQIDAISLLWRMDLAGLPQDNYFQQITPYLGSHPFEHYIPFNNVHFIYCLVRAGEIDLANQSLQSINSYASTLASEHDRNLWQNIAFPLSSGVKHFAEKDYQTAYELMQPAIHNCFQLGGSDAQNEIYTQTFLSCLLKTNQYQKSQDFFFTYLNHYKNTSLADYWFQS</sequence>
<dbReference type="OrthoDB" id="9815900at2"/>
<keyword evidence="4" id="KW-0802">TPR repeat</keyword>
<dbReference type="Gene3D" id="1.25.40.10">
    <property type="entry name" value="Tetratricopeptide repeat domain"/>
    <property type="match status" value="1"/>
</dbReference>
<accession>A0A378JHX3</accession>
<evidence type="ECO:0000256" key="1">
    <source>
        <dbReference type="ARBA" id="ARBA00005857"/>
    </source>
</evidence>
<organism evidence="5 6">
    <name type="scientific">Legionella busanensis</name>
    <dbReference type="NCBI Taxonomy" id="190655"/>
    <lineage>
        <taxon>Bacteria</taxon>
        <taxon>Pseudomonadati</taxon>
        <taxon>Pseudomonadota</taxon>
        <taxon>Gammaproteobacteria</taxon>
        <taxon>Legionellales</taxon>
        <taxon>Legionellaceae</taxon>
        <taxon>Legionella</taxon>
    </lineage>
</organism>
<dbReference type="PANTHER" id="PTHR16263:SF4">
    <property type="entry name" value="TETRATRICOPEPTIDE REPEAT PROTEIN 38"/>
    <property type="match status" value="1"/>
</dbReference>
<dbReference type="EMBL" id="UGOD01000001">
    <property type="protein sequence ID" value="STX49943.1"/>
    <property type="molecule type" value="Genomic_DNA"/>
</dbReference>
<reference evidence="5 6" key="1">
    <citation type="submission" date="2018-06" db="EMBL/GenBank/DDBJ databases">
        <authorList>
            <consortium name="Pathogen Informatics"/>
            <person name="Doyle S."/>
        </authorList>
    </citation>
    <scope>NUCLEOTIDE SEQUENCE [LARGE SCALE GENOMIC DNA]</scope>
    <source>
        <strain evidence="5 6">NCTC13316</strain>
    </source>
</reference>
<evidence type="ECO:0000256" key="2">
    <source>
        <dbReference type="ARBA" id="ARBA00019992"/>
    </source>
</evidence>
<evidence type="ECO:0000313" key="5">
    <source>
        <dbReference type="EMBL" id="STX49943.1"/>
    </source>
</evidence>
<keyword evidence="3" id="KW-0677">Repeat</keyword>
<dbReference type="AlphaFoldDB" id="A0A378JHX3"/>
<dbReference type="SUPFAM" id="SSF48452">
    <property type="entry name" value="TPR-like"/>
    <property type="match status" value="1"/>
</dbReference>
<dbReference type="PANTHER" id="PTHR16263">
    <property type="entry name" value="TETRATRICOPEPTIDE REPEAT PROTEIN 38"/>
    <property type="match status" value="1"/>
</dbReference>
<dbReference type="RefSeq" id="WP_115329425.1">
    <property type="nucleotide sequence ID" value="NZ_CAAAHP010000003.1"/>
</dbReference>